<evidence type="ECO:0000313" key="2">
    <source>
        <dbReference type="EMBL" id="KIW25540.1"/>
    </source>
</evidence>
<protein>
    <submittedName>
        <fullName evidence="2">Uncharacterized protein</fullName>
    </submittedName>
</protein>
<sequence>MSNRLTFDLQEVPPREGLLKSQDKPTSPITTVLALQSPVNVNPPLIAARTKHSRISADPTTRVASGENPTPRTYPPLNAALPPESIPQPVDTHGASQEKETYDIVERLKDKNTVEKAVYGLVPSVSFDKLKERVERTCEFNANYRAQVNSGSLARPDIQQANTAVGAIRVDFLHPMMAYRSPDFPAVPPVQPAFGHTVQQAYGDGHLSCGNEAPINEEGEVLADIVDPGVGKPRHDTDCGPANIV</sequence>
<name>A0A0D2C533_9EURO</name>
<organism evidence="2 3">
    <name type="scientific">Cladophialophora immunda</name>
    <dbReference type="NCBI Taxonomy" id="569365"/>
    <lineage>
        <taxon>Eukaryota</taxon>
        <taxon>Fungi</taxon>
        <taxon>Dikarya</taxon>
        <taxon>Ascomycota</taxon>
        <taxon>Pezizomycotina</taxon>
        <taxon>Eurotiomycetes</taxon>
        <taxon>Chaetothyriomycetidae</taxon>
        <taxon>Chaetothyriales</taxon>
        <taxon>Herpotrichiellaceae</taxon>
        <taxon>Cladophialophora</taxon>
    </lineage>
</organism>
<dbReference type="Proteomes" id="UP000054466">
    <property type="component" value="Unassembled WGS sequence"/>
</dbReference>
<evidence type="ECO:0000256" key="1">
    <source>
        <dbReference type="SAM" id="MobiDB-lite"/>
    </source>
</evidence>
<feature type="region of interest" description="Disordered" evidence="1">
    <location>
        <begin position="51"/>
        <end position="73"/>
    </location>
</feature>
<evidence type="ECO:0000313" key="3">
    <source>
        <dbReference type="Proteomes" id="UP000054466"/>
    </source>
</evidence>
<dbReference type="EMBL" id="KN847044">
    <property type="protein sequence ID" value="KIW25540.1"/>
    <property type="molecule type" value="Genomic_DNA"/>
</dbReference>
<reference evidence="2 3" key="1">
    <citation type="submission" date="2015-01" db="EMBL/GenBank/DDBJ databases">
        <title>The Genome Sequence of Cladophialophora immunda CBS83496.</title>
        <authorList>
            <consortium name="The Broad Institute Genomics Platform"/>
            <person name="Cuomo C."/>
            <person name="de Hoog S."/>
            <person name="Gorbushina A."/>
            <person name="Stielow B."/>
            <person name="Teixiera M."/>
            <person name="Abouelleil A."/>
            <person name="Chapman S.B."/>
            <person name="Priest M."/>
            <person name="Young S.K."/>
            <person name="Wortman J."/>
            <person name="Nusbaum C."/>
            <person name="Birren B."/>
        </authorList>
    </citation>
    <scope>NUCLEOTIDE SEQUENCE [LARGE SCALE GENOMIC DNA]</scope>
    <source>
        <strain evidence="2 3">CBS 83496</strain>
    </source>
</reference>
<keyword evidence="3" id="KW-1185">Reference proteome</keyword>
<accession>A0A0D2C533</accession>
<gene>
    <name evidence="2" type="ORF">PV07_08706</name>
</gene>
<proteinExistence type="predicted"/>
<feature type="region of interest" description="Disordered" evidence="1">
    <location>
        <begin position="1"/>
        <end position="25"/>
    </location>
</feature>
<dbReference type="RefSeq" id="XP_016245756.1">
    <property type="nucleotide sequence ID" value="XM_016395900.1"/>
</dbReference>
<dbReference type="VEuPathDB" id="FungiDB:PV07_08706"/>
<feature type="compositionally biased region" description="Polar residues" evidence="1">
    <location>
        <begin position="58"/>
        <end position="71"/>
    </location>
</feature>
<dbReference type="AlphaFoldDB" id="A0A0D2C533"/>
<dbReference type="HOGENOM" id="CLU_1133476_0_0_1"/>
<dbReference type="GeneID" id="27347900"/>
<feature type="compositionally biased region" description="Basic and acidic residues" evidence="1">
    <location>
        <begin position="13"/>
        <end position="23"/>
    </location>
</feature>